<dbReference type="SUPFAM" id="SSF51556">
    <property type="entry name" value="Metallo-dependent hydrolases"/>
    <property type="match status" value="1"/>
</dbReference>
<feature type="domain" description="Amidohydrolase-related" evidence="2">
    <location>
        <begin position="12"/>
        <end position="318"/>
    </location>
</feature>
<evidence type="ECO:0000313" key="4">
    <source>
        <dbReference type="Proteomes" id="UP000646827"/>
    </source>
</evidence>
<name>A0A8H7VJS3_9FUNG</name>
<dbReference type="Gene3D" id="3.20.20.140">
    <property type="entry name" value="Metal-dependent hydrolases"/>
    <property type="match status" value="1"/>
</dbReference>
<sequence length="319" mass="36118">MTGGSNVPSIVIDSHVHFWDPECVHISWLEDAPHFNNKRTGEQYVAEIHEKAQVKAAIYVEVDANPIHALVEAEWITQYAKQFNDNKKNNKLTDSIESTEKFGGIQAIVAYAPVHQGAQAVDSYLQFLIKLTDERLRGIRYLIQDPTLDPERVSSPSFVSGVRTLAKYGLSFDLNINCHVAPAQFPPLISLVRQCPEVTFILDHMAKPPCDVTVNDPAFKFWQDNIQALAKFPNVHCKVSGLVTESTKWTVEQLKPFVEVAKNTFGSDRLMFGGDWPIVENAVPWHTWLELLSDIVGDWSDEDKNKLFVENATRIYRLK</sequence>
<gene>
    <name evidence="3" type="ORF">INT45_010062</name>
</gene>
<proteinExistence type="inferred from homology"/>
<dbReference type="Pfam" id="PF04909">
    <property type="entry name" value="Amidohydro_2"/>
    <property type="match status" value="1"/>
</dbReference>
<organism evidence="3 4">
    <name type="scientific">Circinella minor</name>
    <dbReference type="NCBI Taxonomy" id="1195481"/>
    <lineage>
        <taxon>Eukaryota</taxon>
        <taxon>Fungi</taxon>
        <taxon>Fungi incertae sedis</taxon>
        <taxon>Mucoromycota</taxon>
        <taxon>Mucoromycotina</taxon>
        <taxon>Mucoromycetes</taxon>
        <taxon>Mucorales</taxon>
        <taxon>Lichtheimiaceae</taxon>
        <taxon>Circinella</taxon>
    </lineage>
</organism>
<dbReference type="Proteomes" id="UP000646827">
    <property type="component" value="Unassembled WGS sequence"/>
</dbReference>
<evidence type="ECO:0000313" key="3">
    <source>
        <dbReference type="EMBL" id="KAG2225426.1"/>
    </source>
</evidence>
<protein>
    <recommendedName>
        <fullName evidence="2">Amidohydrolase-related domain-containing protein</fullName>
    </recommendedName>
</protein>
<reference evidence="3 4" key="1">
    <citation type="submission" date="2020-12" db="EMBL/GenBank/DDBJ databases">
        <title>Metabolic potential, ecology and presence of endohyphal bacteria is reflected in genomic diversity of Mucoromycotina.</title>
        <authorList>
            <person name="Muszewska A."/>
            <person name="Okrasinska A."/>
            <person name="Steczkiewicz K."/>
            <person name="Drgas O."/>
            <person name="Orlowska M."/>
            <person name="Perlinska-Lenart U."/>
            <person name="Aleksandrzak-Piekarczyk T."/>
            <person name="Szatraj K."/>
            <person name="Zielenkiewicz U."/>
            <person name="Pilsyk S."/>
            <person name="Malc E."/>
            <person name="Mieczkowski P."/>
            <person name="Kruszewska J.S."/>
            <person name="Biernat P."/>
            <person name="Pawlowska J."/>
        </authorList>
    </citation>
    <scope>NUCLEOTIDE SEQUENCE [LARGE SCALE GENOMIC DNA]</scope>
    <source>
        <strain evidence="3 4">CBS 142.35</strain>
    </source>
</reference>
<accession>A0A8H7VJS3</accession>
<dbReference type="InterPro" id="IPR052350">
    <property type="entry name" value="Metallo-dep_Lactonases"/>
</dbReference>
<dbReference type="OrthoDB" id="2135488at2759"/>
<dbReference type="GO" id="GO:0016787">
    <property type="term" value="F:hydrolase activity"/>
    <property type="evidence" value="ECO:0007669"/>
    <property type="project" value="InterPro"/>
</dbReference>
<dbReference type="InterPro" id="IPR032466">
    <property type="entry name" value="Metal_Hydrolase"/>
</dbReference>
<dbReference type="EMBL" id="JAEPRB010000028">
    <property type="protein sequence ID" value="KAG2225426.1"/>
    <property type="molecule type" value="Genomic_DNA"/>
</dbReference>
<dbReference type="PANTHER" id="PTHR43569">
    <property type="entry name" value="AMIDOHYDROLASE"/>
    <property type="match status" value="1"/>
</dbReference>
<dbReference type="AlphaFoldDB" id="A0A8H7VJS3"/>
<evidence type="ECO:0000256" key="1">
    <source>
        <dbReference type="ARBA" id="ARBA00038310"/>
    </source>
</evidence>
<comment type="similarity">
    <text evidence="1">Belongs to the metallo-dependent hydrolases superfamily.</text>
</comment>
<comment type="caution">
    <text evidence="3">The sequence shown here is derived from an EMBL/GenBank/DDBJ whole genome shotgun (WGS) entry which is preliminary data.</text>
</comment>
<dbReference type="InterPro" id="IPR006680">
    <property type="entry name" value="Amidohydro-rel"/>
</dbReference>
<evidence type="ECO:0000259" key="2">
    <source>
        <dbReference type="Pfam" id="PF04909"/>
    </source>
</evidence>
<dbReference type="PANTHER" id="PTHR43569:SF2">
    <property type="entry name" value="AMIDOHYDROLASE-RELATED DOMAIN-CONTAINING PROTEIN"/>
    <property type="match status" value="1"/>
</dbReference>
<keyword evidence="4" id="KW-1185">Reference proteome</keyword>